<name>A0AAE1GA20_PETCI</name>
<sequence length="108" mass="12697">MEVYHRRRLATTSRGRFPPCTRPAYRHERASPHRLQNFCIHDATLCTLTCSPTRFRDCLRQRFCQNFGSFSRCRQATFPFSHAQAWCTAPHSHYRTATTRTSTQTSTR</sequence>
<protein>
    <submittedName>
        <fullName evidence="1">Uncharacterized protein</fullName>
    </submittedName>
</protein>
<evidence type="ECO:0000313" key="1">
    <source>
        <dbReference type="EMBL" id="KAK3888071.1"/>
    </source>
</evidence>
<dbReference type="Proteomes" id="UP001286313">
    <property type="component" value="Unassembled WGS sequence"/>
</dbReference>
<dbReference type="EMBL" id="JAWQEG010000588">
    <property type="protein sequence ID" value="KAK3888071.1"/>
    <property type="molecule type" value="Genomic_DNA"/>
</dbReference>
<proteinExistence type="predicted"/>
<gene>
    <name evidence="1" type="ORF">Pcinc_007861</name>
</gene>
<reference evidence="1" key="1">
    <citation type="submission" date="2023-10" db="EMBL/GenBank/DDBJ databases">
        <title>Genome assemblies of two species of porcelain crab, Petrolisthes cinctipes and Petrolisthes manimaculis (Anomura: Porcellanidae).</title>
        <authorList>
            <person name="Angst P."/>
        </authorList>
    </citation>
    <scope>NUCLEOTIDE SEQUENCE</scope>
    <source>
        <strain evidence="1">PB745_01</strain>
        <tissue evidence="1">Gill</tissue>
    </source>
</reference>
<accession>A0AAE1GA20</accession>
<evidence type="ECO:0000313" key="2">
    <source>
        <dbReference type="Proteomes" id="UP001286313"/>
    </source>
</evidence>
<organism evidence="1 2">
    <name type="scientific">Petrolisthes cinctipes</name>
    <name type="common">Flat porcelain crab</name>
    <dbReference type="NCBI Taxonomy" id="88211"/>
    <lineage>
        <taxon>Eukaryota</taxon>
        <taxon>Metazoa</taxon>
        <taxon>Ecdysozoa</taxon>
        <taxon>Arthropoda</taxon>
        <taxon>Crustacea</taxon>
        <taxon>Multicrustacea</taxon>
        <taxon>Malacostraca</taxon>
        <taxon>Eumalacostraca</taxon>
        <taxon>Eucarida</taxon>
        <taxon>Decapoda</taxon>
        <taxon>Pleocyemata</taxon>
        <taxon>Anomura</taxon>
        <taxon>Galatheoidea</taxon>
        <taxon>Porcellanidae</taxon>
        <taxon>Petrolisthes</taxon>
    </lineage>
</organism>
<keyword evidence="2" id="KW-1185">Reference proteome</keyword>
<dbReference type="AlphaFoldDB" id="A0AAE1GA20"/>
<comment type="caution">
    <text evidence="1">The sequence shown here is derived from an EMBL/GenBank/DDBJ whole genome shotgun (WGS) entry which is preliminary data.</text>
</comment>